<dbReference type="Proteomes" id="UP000034040">
    <property type="component" value="Unassembled WGS sequence"/>
</dbReference>
<evidence type="ECO:0000313" key="11">
    <source>
        <dbReference type="EMBL" id="KKG81796.1"/>
    </source>
</evidence>
<dbReference type="EMBL" id="CP029709">
    <property type="protein sequence ID" value="QCR16262.1"/>
    <property type="molecule type" value="Genomic_DNA"/>
</dbReference>
<feature type="compositionally biased region" description="Acidic residues" evidence="2">
    <location>
        <begin position="221"/>
        <end position="236"/>
    </location>
</feature>
<feature type="region of interest" description="Disordered" evidence="2">
    <location>
        <begin position="21"/>
        <end position="49"/>
    </location>
</feature>
<evidence type="ECO:0000313" key="45">
    <source>
        <dbReference type="Proteomes" id="UP000034279"/>
    </source>
</evidence>
<dbReference type="EMBL" id="JJQH01000127">
    <property type="protein sequence ID" value="KKH38407.1"/>
    <property type="molecule type" value="Genomic_DNA"/>
</dbReference>
<dbReference type="Proteomes" id="UP000033814">
    <property type="component" value="Unassembled WGS sequence"/>
</dbReference>
<protein>
    <submittedName>
        <fullName evidence="32">DUF4352 domain-containing protein</fullName>
    </submittedName>
</protein>
<dbReference type="Proteomes" id="UP000034253">
    <property type="component" value="Unassembled WGS sequence"/>
</dbReference>
<evidence type="ECO:0000313" key="12">
    <source>
        <dbReference type="EMBL" id="KKG98147.1"/>
    </source>
</evidence>
<evidence type="ECO:0000313" key="29">
    <source>
        <dbReference type="EMBL" id="KKH94655.1"/>
    </source>
</evidence>
<evidence type="ECO:0000313" key="41">
    <source>
        <dbReference type="Proteomes" id="UP000034188"/>
    </source>
</evidence>
<evidence type="ECO:0000313" key="52">
    <source>
        <dbReference type="Proteomes" id="UP000034668"/>
    </source>
</evidence>
<evidence type="ECO:0000313" key="33">
    <source>
        <dbReference type="Proteomes" id="UP000033814"/>
    </source>
</evidence>
<evidence type="ECO:0000259" key="3">
    <source>
        <dbReference type="Pfam" id="PF11611"/>
    </source>
</evidence>
<dbReference type="Proteomes" id="UP000034227">
    <property type="component" value="Unassembled WGS sequence"/>
</dbReference>
<evidence type="ECO:0000313" key="59">
    <source>
        <dbReference type="Proteomes" id="UP000034937"/>
    </source>
</evidence>
<dbReference type="EMBL" id="JJQS01000133">
    <property type="protein sequence ID" value="KKH71565.1"/>
    <property type="molecule type" value="Genomic_DNA"/>
</dbReference>
<dbReference type="EMBL" id="JJQW01000012">
    <property type="protein sequence ID" value="KKH90921.1"/>
    <property type="molecule type" value="Genomic_DNA"/>
</dbReference>
<dbReference type="Proteomes" id="UP000034468">
    <property type="component" value="Unassembled WGS sequence"/>
</dbReference>
<evidence type="ECO:0000313" key="16">
    <source>
        <dbReference type="EMBL" id="KKH38407.1"/>
    </source>
</evidence>
<dbReference type="Pfam" id="PF11611">
    <property type="entry name" value="DUF4352"/>
    <property type="match status" value="1"/>
</dbReference>
<evidence type="ECO:0000313" key="32">
    <source>
        <dbReference type="EMBL" id="QCR16262.1"/>
    </source>
</evidence>
<evidence type="ECO:0000313" key="39">
    <source>
        <dbReference type="Proteomes" id="UP000034040"/>
    </source>
</evidence>
<evidence type="ECO:0000313" key="7">
    <source>
        <dbReference type="EMBL" id="KKG51234.1"/>
    </source>
</evidence>
<evidence type="ECO:0000313" key="27">
    <source>
        <dbReference type="EMBL" id="KKH90921.1"/>
    </source>
</evidence>
<dbReference type="InterPro" id="IPR029051">
    <property type="entry name" value="DUF4352"/>
</dbReference>
<keyword evidence="1" id="KW-0732">Signal</keyword>
<evidence type="ECO:0000313" key="8">
    <source>
        <dbReference type="EMBL" id="KKG57071.1"/>
    </source>
</evidence>
<dbReference type="Proteomes" id="UP000033933">
    <property type="component" value="Unassembled WGS sequence"/>
</dbReference>
<evidence type="ECO:0000313" key="46">
    <source>
        <dbReference type="Proteomes" id="UP000034298"/>
    </source>
</evidence>
<dbReference type="Proteomes" id="UP000034842">
    <property type="component" value="Unassembled WGS sequence"/>
</dbReference>
<evidence type="ECO:0000313" key="38">
    <source>
        <dbReference type="Proteomes" id="UP000034021"/>
    </source>
</evidence>
<evidence type="ECO:0000313" key="22">
    <source>
        <dbReference type="EMBL" id="KKH67000.1"/>
    </source>
</evidence>
<dbReference type="EMBL" id="JJQX01000176">
    <property type="protein sequence ID" value="KKH91783.1"/>
    <property type="molecule type" value="Genomic_DNA"/>
</dbReference>
<evidence type="ECO:0000256" key="2">
    <source>
        <dbReference type="SAM" id="MobiDB-lite"/>
    </source>
</evidence>
<dbReference type="Proteomes" id="UP000034566">
    <property type="component" value="Unassembled WGS sequence"/>
</dbReference>
<evidence type="ECO:0000256" key="1">
    <source>
        <dbReference type="ARBA" id="ARBA00022729"/>
    </source>
</evidence>
<dbReference type="Gene3D" id="2.60.40.1240">
    <property type="match status" value="1"/>
</dbReference>
<dbReference type="PATRIC" id="fig|2209.42.peg.3917"/>
<dbReference type="Proteomes" id="UP000034817">
    <property type="component" value="Unassembled WGS sequence"/>
</dbReference>
<dbReference type="Proteomes" id="UP000034298">
    <property type="component" value="Unassembled WGS sequence"/>
</dbReference>
<dbReference type="EMBL" id="JJQJ01000138">
    <property type="protein sequence ID" value="KKH47497.1"/>
    <property type="molecule type" value="Genomic_DNA"/>
</dbReference>
<dbReference type="EMBL" id="JJQZ01000109">
    <property type="protein sequence ID" value="KKH94655.1"/>
    <property type="molecule type" value="Genomic_DNA"/>
</dbReference>
<dbReference type="EMBL" id="JJQR01000055">
    <property type="protein sequence ID" value="KKH76676.1"/>
    <property type="molecule type" value="Genomic_DNA"/>
</dbReference>
<evidence type="ECO:0000313" key="18">
    <source>
        <dbReference type="EMBL" id="KKH47497.1"/>
    </source>
</evidence>
<evidence type="ECO:0000313" key="44">
    <source>
        <dbReference type="Proteomes" id="UP000034253"/>
    </source>
</evidence>
<dbReference type="InterPro" id="IPR029050">
    <property type="entry name" value="Immunoprotect_excell_Ig-like"/>
</dbReference>
<dbReference type="EMBL" id="JJPP01000038">
    <property type="protein sequence ID" value="KKG81796.1"/>
    <property type="molecule type" value="Genomic_DNA"/>
</dbReference>
<dbReference type="Proteomes" id="UP000034188">
    <property type="component" value="Unassembled WGS sequence"/>
</dbReference>
<evidence type="ECO:0000313" key="54">
    <source>
        <dbReference type="Proteomes" id="UP000034758"/>
    </source>
</evidence>
<dbReference type="Proteomes" id="UP000034279">
    <property type="component" value="Unassembled WGS sequence"/>
</dbReference>
<evidence type="ECO:0000313" key="57">
    <source>
        <dbReference type="Proteomes" id="UP000034872"/>
    </source>
</evidence>
<evidence type="ECO:0000313" key="9">
    <source>
        <dbReference type="EMBL" id="KKG65603.1"/>
    </source>
</evidence>
<feature type="compositionally biased region" description="Polar residues" evidence="2">
    <location>
        <begin position="26"/>
        <end position="49"/>
    </location>
</feature>
<dbReference type="EMBL" id="JJQV01000095">
    <property type="protein sequence ID" value="KKH82395.1"/>
    <property type="molecule type" value="Genomic_DNA"/>
</dbReference>
<dbReference type="Proteomes" id="UP000034021">
    <property type="component" value="Unassembled WGS sequence"/>
</dbReference>
<dbReference type="EMBL" id="JJPW01000010">
    <property type="protein sequence ID" value="KKH03722.1"/>
    <property type="molecule type" value="Genomic_DNA"/>
</dbReference>
<dbReference type="EMBL" id="JJRB01000047">
    <property type="protein sequence ID" value="KKI04574.1"/>
    <property type="molecule type" value="Genomic_DNA"/>
</dbReference>
<evidence type="ECO:0000313" key="19">
    <source>
        <dbReference type="EMBL" id="KKH54470.1"/>
    </source>
</evidence>
<dbReference type="EMBL" id="JJPJ01000157">
    <property type="protein sequence ID" value="KKG57071.1"/>
    <property type="molecule type" value="Genomic_DNA"/>
</dbReference>
<evidence type="ECO:0000313" key="31">
    <source>
        <dbReference type="EMBL" id="KKI06223.1"/>
    </source>
</evidence>
<gene>
    <name evidence="32" type="ORF">DKM28_09740</name>
    <name evidence="6" type="ORF">DU30_08950</name>
    <name evidence="5" type="ORF">DU31_15075</name>
    <name evidence="7" type="ORF">DU33_17840</name>
    <name evidence="4" type="ORF">DU40_02990</name>
    <name evidence="9" type="ORF">DU45_17885</name>
    <name evidence="16" type="ORF">DU50_03650</name>
    <name evidence="17" type="ORF">DU54_13490</name>
    <name evidence="11" type="ORF">DU55_10930</name>
    <name evidence="14" type="ORF">DU56_09200</name>
    <name evidence="15" type="ORF">DU58_06620</name>
    <name evidence="8" type="ORF">DU64_17895</name>
    <name evidence="12" type="ORF">DU66_08505</name>
    <name evidence="10" type="ORF">DU67_09440</name>
    <name evidence="13" type="ORF">DU68_16830</name>
    <name evidence="20" type="ORF">DU73_17025</name>
    <name evidence="22" type="ORF">DU75_03030</name>
    <name evidence="19" type="ORF">DU76_15210</name>
    <name evidence="23" type="ORF">DU77_16135</name>
    <name evidence="25" type="ORF">DU78_15065</name>
    <name evidence="28" type="ORF">DU79_07210</name>
    <name evidence="31" type="ORF">DU81_15670</name>
    <name evidence="26" type="ORF">DU82_13825</name>
    <name evidence="30" type="ORF">DU83_01645</name>
    <name evidence="29" type="ORF">DU84_01815</name>
    <name evidence="18" type="ORF">DU85_15665</name>
    <name evidence="24" type="ORF">DU86_15710</name>
    <name evidence="21" type="ORF">DU87_08115</name>
    <name evidence="27" type="ORF">DU88_13170</name>
</gene>
<evidence type="ECO:0000313" key="20">
    <source>
        <dbReference type="EMBL" id="KKH63952.1"/>
    </source>
</evidence>
<evidence type="ECO:0000313" key="51">
    <source>
        <dbReference type="Proteomes" id="UP000034597"/>
    </source>
</evidence>
<dbReference type="Proteomes" id="UP000033835">
    <property type="component" value="Unassembled WGS sequence"/>
</dbReference>
<dbReference type="Proteomes" id="UP000034758">
    <property type="component" value="Unassembled WGS sequence"/>
</dbReference>
<reference evidence="33 34" key="1">
    <citation type="journal article" date="2015" name="ISME J.">
        <title>Genomic and phenotypic differentiation among Methanosarcina mazei populations from Columbia River sediment.</title>
        <authorList>
            <person name="Youngblut N.D."/>
            <person name="Wirth J.S."/>
            <person name="Henriksen J.R."/>
            <person name="Smith M."/>
            <person name="Simon H."/>
            <person name="Metcalf W.W."/>
            <person name="Whitaker R.J."/>
        </authorList>
    </citation>
    <scope>NUCLEOTIDE SEQUENCE [LARGE SCALE GENOMIC DNA]</scope>
    <source>
        <strain evidence="15 42">1.F.A.2.8</strain>
        <strain evidence="17 54">1.H.A.1A.1</strain>
        <strain evidence="16 38">1.H.A.1A.3</strain>
        <strain evidence="18 35">1.H.A.1A.6</strain>
        <strain evidence="19 43">1.H.A.2.3</strain>
        <strain evidence="22 53">1.H.A.2.7</strain>
        <strain evidence="20">1.H.A.2.8</strain>
        <strain evidence="21 37">1.H.M.0.1</strain>
        <strain evidence="24 58">1.H.M.1A.1</strain>
        <strain evidence="23 39">1.H.M.1A.2</strain>
        <strain evidence="25 56">1.H.M.1A.3</strain>
        <strain evidence="26 33">1.H.M.2.2</strain>
        <strain evidence="27 59">1.H.M.2.3</strain>
        <strain evidence="28 52">1.H.M.2.4</strain>
        <strain evidence="29 57">1.H.T.2.1</strain>
        <strain evidence="31 36">1.H.T.2.3</strain>
        <strain evidence="30 49">1.H.T.2.5</strain>
        <strain evidence="5 40">2.F.A.2.3</strain>
        <strain evidence="4 51">2.F.T.0.2</strain>
        <strain evidence="6 46">3.F.A.1B.1</strain>
        <strain evidence="7 41">3.F.T.1A.1</strain>
        <strain evidence="8 45">3.F.T.1A.2</strain>
        <strain evidence="9 50">3.F.T.1A.4</strain>
        <strain evidence="10 47">3.F.T.2.1</strain>
        <strain evidence="11 55">3.H.A.2.4</strain>
        <strain evidence="12 48">3.H.M.1B.1</strain>
        <strain evidence="13 34">3.H.M.1B.2</strain>
        <strain evidence="14 44">3.H.M.1B.5</strain>
    </source>
</reference>
<evidence type="ECO:0000313" key="23">
    <source>
        <dbReference type="EMBL" id="KKH71565.1"/>
    </source>
</evidence>
<dbReference type="Proteomes" id="UP000034925">
    <property type="component" value="Unassembled WGS sequence"/>
</dbReference>
<name>A0A0F8QN69_METMZ</name>
<dbReference type="EMBL" id="JJOT01000109">
    <property type="protein sequence ID" value="KKF99398.1"/>
    <property type="molecule type" value="Genomic_DNA"/>
</dbReference>
<evidence type="ECO:0000313" key="40">
    <source>
        <dbReference type="Proteomes" id="UP000034142"/>
    </source>
</evidence>
<dbReference type="EMBL" id="JJQG01000061">
    <property type="protein sequence ID" value="KKH40058.1"/>
    <property type="molecule type" value="Genomic_DNA"/>
</dbReference>
<dbReference type="EMBL" id="JJPU01000079">
    <property type="protein sequence ID" value="KKG98147.1"/>
    <property type="molecule type" value="Genomic_DNA"/>
</dbReference>
<dbReference type="Proteomes" id="UP000034668">
    <property type="component" value="Unassembled WGS sequence"/>
</dbReference>
<evidence type="ECO:0000313" key="47">
    <source>
        <dbReference type="Proteomes" id="UP000034424"/>
    </source>
</evidence>
<evidence type="ECO:0000313" key="50">
    <source>
        <dbReference type="Proteomes" id="UP000034566"/>
    </source>
</evidence>
<dbReference type="EMBL" id="JJOR01000010">
    <property type="protein sequence ID" value="KKG09005.1"/>
    <property type="molecule type" value="Genomic_DNA"/>
</dbReference>
<accession>A0A0F8QN69</accession>
<evidence type="ECO:0000313" key="4">
    <source>
        <dbReference type="EMBL" id="KKF99398.1"/>
    </source>
</evidence>
<dbReference type="Proteomes" id="UP000300067">
    <property type="component" value="Chromosome"/>
</dbReference>
<evidence type="ECO:0000313" key="10">
    <source>
        <dbReference type="EMBL" id="KKG66212.1"/>
    </source>
</evidence>
<dbReference type="AlphaFoldDB" id="A0A0F8QN69"/>
<dbReference type="Proteomes" id="UP000033885">
    <property type="component" value="Unassembled WGS sequence"/>
</dbReference>
<evidence type="ECO:0000313" key="43">
    <source>
        <dbReference type="Proteomes" id="UP000034232"/>
    </source>
</evidence>
<dbReference type="Proteomes" id="UP000034937">
    <property type="component" value="Unassembled WGS sequence"/>
</dbReference>
<dbReference type="Proteomes" id="UP000034597">
    <property type="component" value="Unassembled WGS sequence"/>
</dbReference>
<evidence type="ECO:0000313" key="24">
    <source>
        <dbReference type="EMBL" id="KKH76676.1"/>
    </source>
</evidence>
<dbReference type="Proteomes" id="UP000034424">
    <property type="component" value="Unassembled WGS sequence"/>
</dbReference>
<dbReference type="Proteomes" id="UP000034547">
    <property type="component" value="Unassembled WGS sequence"/>
</dbReference>
<evidence type="ECO:0000313" key="26">
    <source>
        <dbReference type="EMBL" id="KKH82395.1"/>
    </source>
</evidence>
<dbReference type="EMBL" id="JJQD01000116">
    <property type="protein sequence ID" value="KKH27391.1"/>
    <property type="molecule type" value="Genomic_DNA"/>
</dbReference>
<dbReference type="Proteomes" id="UP000034142">
    <property type="component" value="Unassembled WGS sequence"/>
</dbReference>
<evidence type="ECO:0000313" key="56">
    <source>
        <dbReference type="Proteomes" id="UP000034842"/>
    </source>
</evidence>
<evidence type="ECO:0000313" key="36">
    <source>
        <dbReference type="Proteomes" id="UP000033885"/>
    </source>
</evidence>
<dbReference type="EMBL" id="JJQM01000096">
    <property type="protein sequence ID" value="KKH54470.1"/>
    <property type="molecule type" value="Genomic_DNA"/>
</dbReference>
<evidence type="ECO:0000313" key="6">
    <source>
        <dbReference type="EMBL" id="KKG29943.1"/>
    </source>
</evidence>
<evidence type="ECO:0000313" key="34">
    <source>
        <dbReference type="Proteomes" id="UP000033835"/>
    </source>
</evidence>
<evidence type="ECO:0000313" key="35">
    <source>
        <dbReference type="Proteomes" id="UP000033864"/>
    </source>
</evidence>
<evidence type="ECO:0000313" key="21">
    <source>
        <dbReference type="EMBL" id="KKH64670.1"/>
    </source>
</evidence>
<evidence type="ECO:0000313" key="28">
    <source>
        <dbReference type="EMBL" id="KKH91783.1"/>
    </source>
</evidence>
<dbReference type="EMBL" id="JJPC01000164">
    <property type="protein sequence ID" value="KKG29943.1"/>
    <property type="molecule type" value="Genomic_DNA"/>
</dbReference>
<organism evidence="22 53">
    <name type="scientific">Methanosarcina mazei</name>
    <name type="common">Methanosarcina frisia</name>
    <dbReference type="NCBI Taxonomy" id="2209"/>
    <lineage>
        <taxon>Archaea</taxon>
        <taxon>Methanobacteriati</taxon>
        <taxon>Methanobacteriota</taxon>
        <taxon>Stenosarchaea group</taxon>
        <taxon>Methanomicrobia</taxon>
        <taxon>Methanosarcinales</taxon>
        <taxon>Methanosarcinaceae</taxon>
        <taxon>Methanosarcina</taxon>
    </lineage>
</organism>
<evidence type="ECO:0000313" key="15">
    <source>
        <dbReference type="EMBL" id="KKH27391.1"/>
    </source>
</evidence>
<dbReference type="EMBL" id="JJPK01000009">
    <property type="protein sequence ID" value="KKG65603.1"/>
    <property type="molecule type" value="Genomic_DNA"/>
</dbReference>
<feature type="compositionally biased region" description="Basic and acidic residues" evidence="2">
    <location>
        <begin position="210"/>
        <end position="220"/>
    </location>
</feature>
<dbReference type="RefSeq" id="WP_048038540.1">
    <property type="nucleotide sequence ID" value="NZ_CP029709.1"/>
</dbReference>
<dbReference type="EMBL" id="JJQO01000089">
    <property type="protein sequence ID" value="KKH67000.1"/>
    <property type="molecule type" value="Genomic_DNA"/>
</dbReference>
<dbReference type="Proteomes" id="UP000034692">
    <property type="component" value="Unassembled WGS sequence"/>
</dbReference>
<dbReference type="Proteomes" id="UP000034232">
    <property type="component" value="Unassembled WGS sequence"/>
</dbReference>
<evidence type="ECO:0000313" key="13">
    <source>
        <dbReference type="EMBL" id="KKH01003.1"/>
    </source>
</evidence>
<dbReference type="EMBL" id="JJQT01000119">
    <property type="protein sequence ID" value="KKH78603.1"/>
    <property type="molecule type" value="Genomic_DNA"/>
</dbReference>
<dbReference type="EMBL" id="JJRA01000017">
    <property type="protein sequence ID" value="KKI06223.1"/>
    <property type="molecule type" value="Genomic_DNA"/>
</dbReference>
<proteinExistence type="predicted"/>
<evidence type="ECO:0000313" key="30">
    <source>
        <dbReference type="EMBL" id="KKI04574.1"/>
    </source>
</evidence>
<evidence type="ECO:0000313" key="14">
    <source>
        <dbReference type="EMBL" id="KKH03722.1"/>
    </source>
</evidence>
<evidence type="ECO:0000313" key="42">
    <source>
        <dbReference type="Proteomes" id="UP000034227"/>
    </source>
</evidence>
<evidence type="ECO:0000313" key="17">
    <source>
        <dbReference type="EMBL" id="KKH40058.1"/>
    </source>
</evidence>
<feature type="domain" description="DUF4352" evidence="3">
    <location>
        <begin position="248"/>
        <end position="355"/>
    </location>
</feature>
<evidence type="ECO:0000313" key="25">
    <source>
        <dbReference type="EMBL" id="KKH78603.1"/>
    </source>
</evidence>
<evidence type="ECO:0000313" key="5">
    <source>
        <dbReference type="EMBL" id="KKG09005.1"/>
    </source>
</evidence>
<sequence length="363" mass="40158">MKKYLLVLITVLVVMSAVGCSESDNEGSNVASAETSSEGQASLQQPSQNTYKDAEWAKNVTEITEVLVNDADDVSKAMDNSDWYTTFANIDTYKLDLSNAITISDSFTVSPELQPCKDEYRLGLIDDYNGVVLLKTSVNLLTSGDFASSSATSDEVGVNFRSANRHYDNVTSLLESYNKDKQSAPLTLSTLYHYFEEEDQSTVNTPEQTTEPRMKTLADKEPEETEGDVSEDDTDTSESTASAESLTNNIFDYCTWQAETKQNIGEYYKAPENQIYVVVTIKIDNTGDQTYSTNGNYWHLKIGDMYYQYDTSTYDSSLNHMTTDVGPGGKITTKIAYLVDGNPSVSDLDLYYDGPGSDGVIYS</sequence>
<evidence type="ECO:0000313" key="58">
    <source>
        <dbReference type="Proteomes" id="UP000034925"/>
    </source>
</evidence>
<dbReference type="EMBL" id="JJPL01000057">
    <property type="protein sequence ID" value="KKG66212.1"/>
    <property type="molecule type" value="Genomic_DNA"/>
</dbReference>
<evidence type="ECO:0000313" key="53">
    <source>
        <dbReference type="Proteomes" id="UP000034692"/>
    </source>
</evidence>
<dbReference type="Proteomes" id="UP000033864">
    <property type="component" value="Unassembled WGS sequence"/>
</dbReference>
<dbReference type="PROSITE" id="PS51257">
    <property type="entry name" value="PROKAR_LIPOPROTEIN"/>
    <property type="match status" value="1"/>
</dbReference>
<evidence type="ECO:0000313" key="48">
    <source>
        <dbReference type="Proteomes" id="UP000034468"/>
    </source>
</evidence>
<dbReference type="EMBL" id="JJQP01000206">
    <property type="protein sequence ID" value="KKH63952.1"/>
    <property type="molecule type" value="Genomic_DNA"/>
</dbReference>
<evidence type="ECO:0000313" key="37">
    <source>
        <dbReference type="Proteomes" id="UP000033933"/>
    </source>
</evidence>
<dbReference type="EMBL" id="JJQQ01000144">
    <property type="protein sequence ID" value="KKH64670.1"/>
    <property type="molecule type" value="Genomic_DNA"/>
</dbReference>
<dbReference type="EMBL" id="JJPV01000050">
    <property type="protein sequence ID" value="KKH01003.1"/>
    <property type="molecule type" value="Genomic_DNA"/>
</dbReference>
<evidence type="ECO:0000313" key="60">
    <source>
        <dbReference type="Proteomes" id="UP000300067"/>
    </source>
</evidence>
<dbReference type="EMBL" id="JJPI01000125">
    <property type="protein sequence ID" value="KKG51234.1"/>
    <property type="molecule type" value="Genomic_DNA"/>
</dbReference>
<evidence type="ECO:0000313" key="55">
    <source>
        <dbReference type="Proteomes" id="UP000034817"/>
    </source>
</evidence>
<dbReference type="Proteomes" id="UP000034872">
    <property type="component" value="Unassembled WGS sequence"/>
</dbReference>
<feature type="region of interest" description="Disordered" evidence="2">
    <location>
        <begin position="197"/>
        <end position="243"/>
    </location>
</feature>
<reference evidence="32 60" key="2">
    <citation type="submission" date="2018-05" db="EMBL/GenBank/DDBJ databases">
        <title>Methanosarcina gilichinskyana sp. nov., a novel methanogenic archaeon isolated from Holocene permafrost, North East Russia.</title>
        <authorList>
            <person name="Oshurkova V."/>
            <person name="Meer M."/>
            <person name="Bochkareva O."/>
            <person name="Shcherbakova V."/>
        </authorList>
    </citation>
    <scope>NUCLEOTIDE SEQUENCE [LARGE SCALE GENOMIC DNA]</scope>
    <source>
        <strain evidence="32 60">JL01</strain>
    </source>
</reference>
<evidence type="ECO:0000313" key="49">
    <source>
        <dbReference type="Proteomes" id="UP000034547"/>
    </source>
</evidence>